<feature type="signal peptide" evidence="1">
    <location>
        <begin position="1"/>
        <end position="20"/>
    </location>
</feature>
<dbReference type="KEGG" id="achi:CDG60_01395"/>
<feature type="chain" id="PRO_5017710266" description="Lipoprotein" evidence="1">
    <location>
        <begin position="21"/>
        <end position="130"/>
    </location>
</feature>
<evidence type="ECO:0000313" key="3">
    <source>
        <dbReference type="Proteomes" id="UP000263753"/>
    </source>
</evidence>
<evidence type="ECO:0008006" key="4">
    <source>
        <dbReference type="Google" id="ProtNLM"/>
    </source>
</evidence>
<gene>
    <name evidence="2" type="ORF">CDG60_01395</name>
</gene>
<protein>
    <recommendedName>
        <fullName evidence="4">Lipoprotein</fullName>
    </recommendedName>
</protein>
<reference evidence="3" key="1">
    <citation type="submission" date="2018-09" db="EMBL/GenBank/DDBJ databases">
        <title>The complete genome of Acinetobacter sp. strain WCHAc010005.</title>
        <authorList>
            <person name="Hu Y."/>
            <person name="Long H."/>
            <person name="Feng Y."/>
            <person name="Zong Z."/>
        </authorList>
    </citation>
    <scope>NUCLEOTIDE SEQUENCE [LARGE SCALE GENOMIC DNA]</scope>
    <source>
        <strain evidence="3">WCHAc010005</strain>
    </source>
</reference>
<accession>A0A3B7LS04</accession>
<proteinExistence type="predicted"/>
<evidence type="ECO:0000256" key="1">
    <source>
        <dbReference type="SAM" id="SignalP"/>
    </source>
</evidence>
<dbReference type="AlphaFoldDB" id="A0A3B7LS04"/>
<dbReference type="RefSeq" id="WP_087512988.1">
    <property type="nucleotide sequence ID" value="NZ_CP032134.1"/>
</dbReference>
<dbReference type="Proteomes" id="UP000263753">
    <property type="component" value="Chromosome"/>
</dbReference>
<evidence type="ECO:0000313" key="2">
    <source>
        <dbReference type="EMBL" id="AXY55378.1"/>
    </source>
</evidence>
<organism evidence="2 3">
    <name type="scientific">Acinetobacter chinensis</name>
    <dbReference type="NCBI Taxonomy" id="2004650"/>
    <lineage>
        <taxon>Bacteria</taxon>
        <taxon>Pseudomonadati</taxon>
        <taxon>Pseudomonadota</taxon>
        <taxon>Gammaproteobacteria</taxon>
        <taxon>Moraxellales</taxon>
        <taxon>Moraxellaceae</taxon>
        <taxon>Acinetobacter</taxon>
    </lineage>
</organism>
<keyword evidence="1" id="KW-0732">Signal</keyword>
<dbReference type="EMBL" id="CP032134">
    <property type="protein sequence ID" value="AXY55378.1"/>
    <property type="molecule type" value="Genomic_DNA"/>
</dbReference>
<sequence>MKTIYLSLLAGSTLLLGACATTVKPTYVSPTQYQALNCSQLQSEYNRIQQHLDNGVQPPKRTGVGLGVGLGGGWGSRGGWGIGPSISVNMGQSSNTKNTEKARLLGEQEAVVQAAKFKGCPIIVRIKQAS</sequence>
<dbReference type="PROSITE" id="PS51257">
    <property type="entry name" value="PROKAR_LIPOPROTEIN"/>
    <property type="match status" value="1"/>
</dbReference>
<name>A0A3B7LS04_9GAMM</name>